<dbReference type="Pfam" id="PF13516">
    <property type="entry name" value="LRR_6"/>
    <property type="match status" value="1"/>
</dbReference>
<evidence type="ECO:0000256" key="2">
    <source>
        <dbReference type="SAM" id="MobiDB-lite"/>
    </source>
</evidence>
<keyword evidence="1" id="KW-0677">Repeat</keyword>
<dbReference type="PANTHER" id="PTHR24111:SF0">
    <property type="entry name" value="LEUCINE-RICH REPEAT-CONTAINING PROTEIN"/>
    <property type="match status" value="1"/>
</dbReference>
<gene>
    <name evidence="3" type="ORF">FNU76_01490</name>
</gene>
<sequence>MLPVLTTVPRVSPPDWAPQTEGASDRDVRQAIERLANNDRTLAWLHLNDRKIDDSSMGALVDALAQNTSLATLNLGYNQIGDRGAEALAGALERNTSLTTLGLSGSKVGFKVRTAIDASLVRNRQAAHTESKTEFQRAYQAAHAECKTLLQRVHLAAHTKSQSLYQSGQQFAVRGKCKLAEEHFREALRLSGKAKKRSLIQAALDQLVQRPTAVPRVSPQGEATRLESVSSNLPPRESISWPRSSFGRRHAWASMPRSEVSSKPRLTKLSKARWTMMRRWPRLICV</sequence>
<name>A0A516SAG1_9NEIS</name>
<dbReference type="SMART" id="SM00368">
    <property type="entry name" value="LRR_RI"/>
    <property type="match status" value="2"/>
</dbReference>
<dbReference type="InterPro" id="IPR052201">
    <property type="entry name" value="LRR-containing_regulator"/>
</dbReference>
<reference evidence="4" key="1">
    <citation type="submission" date="2019-07" db="EMBL/GenBank/DDBJ databases">
        <title>Chitinimonas sp. nov., isolated from Ny-Alesund, arctica soil.</title>
        <authorList>
            <person name="Xu Q."/>
            <person name="Peng F."/>
        </authorList>
    </citation>
    <scope>NUCLEOTIDE SEQUENCE [LARGE SCALE GENOMIC DNA]</scope>
    <source>
        <strain evidence="4">R3-44</strain>
    </source>
</reference>
<evidence type="ECO:0000256" key="1">
    <source>
        <dbReference type="ARBA" id="ARBA00022737"/>
    </source>
</evidence>
<dbReference type="InterPro" id="IPR032675">
    <property type="entry name" value="LRR_dom_sf"/>
</dbReference>
<protein>
    <recommendedName>
        <fullName evidence="5">Tetratricopeptide repeat protein</fullName>
    </recommendedName>
</protein>
<proteinExistence type="predicted"/>
<accession>A0A516SAG1</accession>
<dbReference type="KEGG" id="cari:FNU76_01490"/>
<dbReference type="Gene3D" id="3.80.10.10">
    <property type="entry name" value="Ribonuclease Inhibitor"/>
    <property type="match status" value="1"/>
</dbReference>
<evidence type="ECO:0000313" key="4">
    <source>
        <dbReference type="Proteomes" id="UP000317550"/>
    </source>
</evidence>
<evidence type="ECO:0008006" key="5">
    <source>
        <dbReference type="Google" id="ProtNLM"/>
    </source>
</evidence>
<organism evidence="3 4">
    <name type="scientific">Chitinimonas arctica</name>
    <dbReference type="NCBI Taxonomy" id="2594795"/>
    <lineage>
        <taxon>Bacteria</taxon>
        <taxon>Pseudomonadati</taxon>
        <taxon>Pseudomonadota</taxon>
        <taxon>Betaproteobacteria</taxon>
        <taxon>Neisseriales</taxon>
        <taxon>Chitinibacteraceae</taxon>
        <taxon>Chitinimonas</taxon>
    </lineage>
</organism>
<dbReference type="Proteomes" id="UP000317550">
    <property type="component" value="Chromosome"/>
</dbReference>
<dbReference type="SUPFAM" id="SSF52047">
    <property type="entry name" value="RNI-like"/>
    <property type="match status" value="1"/>
</dbReference>
<evidence type="ECO:0000313" key="3">
    <source>
        <dbReference type="EMBL" id="QDQ25133.1"/>
    </source>
</evidence>
<feature type="region of interest" description="Disordered" evidence="2">
    <location>
        <begin position="1"/>
        <end position="25"/>
    </location>
</feature>
<keyword evidence="4" id="KW-1185">Reference proteome</keyword>
<dbReference type="AlphaFoldDB" id="A0A516SAG1"/>
<dbReference type="InterPro" id="IPR001611">
    <property type="entry name" value="Leu-rich_rpt"/>
</dbReference>
<dbReference type="PANTHER" id="PTHR24111">
    <property type="entry name" value="LEUCINE-RICH REPEAT-CONTAINING PROTEIN 34"/>
    <property type="match status" value="1"/>
</dbReference>
<dbReference type="EMBL" id="CP041730">
    <property type="protein sequence ID" value="QDQ25133.1"/>
    <property type="molecule type" value="Genomic_DNA"/>
</dbReference>